<evidence type="ECO:0000313" key="2">
    <source>
        <dbReference type="Proteomes" id="UP000057820"/>
    </source>
</evidence>
<dbReference type="KEGG" id="nfr:ERS450000_05989"/>
<geneLocation type="plasmid" evidence="1">
    <name>2</name>
</geneLocation>
<dbReference type="Pfam" id="PF24202">
    <property type="entry name" value="DUF7427"/>
    <property type="match status" value="1"/>
</dbReference>
<dbReference type="InterPro" id="IPR055850">
    <property type="entry name" value="DUF7427"/>
</dbReference>
<reference evidence="2" key="1">
    <citation type="submission" date="2015-03" db="EMBL/GenBank/DDBJ databases">
        <authorList>
            <consortium name="Pathogen Informatics"/>
        </authorList>
    </citation>
    <scope>NUCLEOTIDE SEQUENCE [LARGE SCALE GENOMIC DNA]</scope>
    <source>
        <strain evidence="2">NCTC11134</strain>
        <plasmid evidence="2">2</plasmid>
    </source>
</reference>
<gene>
    <name evidence="1" type="ORF">ERS450000_05989</name>
</gene>
<proteinExistence type="predicted"/>
<protein>
    <submittedName>
        <fullName evidence="1">Uncharacterized protein</fullName>
    </submittedName>
</protein>
<keyword evidence="1" id="KW-0614">Plasmid</keyword>
<organism evidence="1 2">
    <name type="scientific">Nocardia farcinica</name>
    <dbReference type="NCBI Taxonomy" id="37329"/>
    <lineage>
        <taxon>Bacteria</taxon>
        <taxon>Bacillati</taxon>
        <taxon>Actinomycetota</taxon>
        <taxon>Actinomycetes</taxon>
        <taxon>Mycobacteriales</taxon>
        <taxon>Nocardiaceae</taxon>
        <taxon>Nocardia</taxon>
    </lineage>
</organism>
<dbReference type="AlphaFoldDB" id="A0A0H5PPH6"/>
<dbReference type="EMBL" id="LN868939">
    <property type="protein sequence ID" value="CRY84346.1"/>
    <property type="molecule type" value="Genomic_DNA"/>
</dbReference>
<dbReference type="Proteomes" id="UP000057820">
    <property type="component" value="Plasmid 2"/>
</dbReference>
<dbReference type="RefSeq" id="WP_060594978.1">
    <property type="nucleotide sequence ID" value="NZ_CP031418.1"/>
</dbReference>
<accession>A0A0H5PPH6</accession>
<evidence type="ECO:0000313" key="1">
    <source>
        <dbReference type="EMBL" id="CRY84346.1"/>
    </source>
</evidence>
<sequence>MDGYRSRLRGGPTWLALLTVVTIYEIAAPADELLTAACARGITKHPVLTRAAIITTAAHLLGAIPRRLDPFTQVSNLLRR</sequence>
<name>A0A0H5PPH6_NOCFR</name>